<evidence type="ECO:0000256" key="1">
    <source>
        <dbReference type="ARBA" id="ARBA00004191"/>
    </source>
</evidence>
<dbReference type="Pfam" id="PF00332">
    <property type="entry name" value="Glyco_hydro_17"/>
    <property type="match status" value="1"/>
</dbReference>
<evidence type="ECO:0000256" key="9">
    <source>
        <dbReference type="ARBA" id="ARBA00023316"/>
    </source>
</evidence>
<evidence type="ECO:0000313" key="19">
    <source>
        <dbReference type="Proteomes" id="UP000256601"/>
    </source>
</evidence>
<comment type="similarity">
    <text evidence="2 13">Belongs to the glycosyl hydrolase 17 family.</text>
</comment>
<dbReference type="GO" id="GO:0009277">
    <property type="term" value="C:fungal-type cell wall"/>
    <property type="evidence" value="ECO:0007669"/>
    <property type="project" value="EnsemblFungi"/>
</dbReference>
<dbReference type="OrthoDB" id="1293114at2759"/>
<feature type="signal peptide" evidence="15">
    <location>
        <begin position="1"/>
        <end position="18"/>
    </location>
</feature>
<dbReference type="Proteomes" id="UP000256601">
    <property type="component" value="Unassembled WGS sequence"/>
</dbReference>
<dbReference type="SUPFAM" id="SSF51445">
    <property type="entry name" value="(Trans)glycosidases"/>
    <property type="match status" value="1"/>
</dbReference>
<evidence type="ECO:0000256" key="15">
    <source>
        <dbReference type="SAM" id="SignalP"/>
    </source>
</evidence>
<dbReference type="InterPro" id="IPR017853">
    <property type="entry name" value="GH"/>
</dbReference>
<dbReference type="GeneID" id="2906812"/>
<dbReference type="EC" id="3.2.1.58" evidence="11"/>
<evidence type="ECO:0000256" key="5">
    <source>
        <dbReference type="ARBA" id="ARBA00022729"/>
    </source>
</evidence>
<accession>A0A1H6Q5Z1</accession>
<evidence type="ECO:0000256" key="4">
    <source>
        <dbReference type="ARBA" id="ARBA00022525"/>
    </source>
</evidence>
<dbReference type="SMR" id="A0A1H6Q5Z1"/>
<dbReference type="InterPro" id="IPR000490">
    <property type="entry name" value="Glyco_hydro_17"/>
</dbReference>
<gene>
    <name evidence="17" type="ORF">B0I71DRAFT_129772</name>
    <name evidence="16" type="ORF">YALI1_B05024g</name>
</gene>
<organism evidence="16 18">
    <name type="scientific">Yarrowia lipolytica</name>
    <name type="common">Candida lipolytica</name>
    <dbReference type="NCBI Taxonomy" id="4952"/>
    <lineage>
        <taxon>Eukaryota</taxon>
        <taxon>Fungi</taxon>
        <taxon>Dikarya</taxon>
        <taxon>Ascomycota</taxon>
        <taxon>Saccharomycotina</taxon>
        <taxon>Dipodascomycetes</taxon>
        <taxon>Dipodascales</taxon>
        <taxon>Dipodascales incertae sedis</taxon>
        <taxon>Yarrowia</taxon>
    </lineage>
</organism>
<dbReference type="eggNOG" id="ENOG502QQE6">
    <property type="taxonomic scope" value="Eukaryota"/>
</dbReference>
<dbReference type="Proteomes" id="UP000182444">
    <property type="component" value="Chromosome 1B"/>
</dbReference>
<keyword evidence="5 15" id="KW-0732">Signal</keyword>
<dbReference type="OMA" id="EGICAMR"/>
<evidence type="ECO:0000256" key="6">
    <source>
        <dbReference type="ARBA" id="ARBA00022801"/>
    </source>
</evidence>
<evidence type="ECO:0000256" key="8">
    <source>
        <dbReference type="ARBA" id="ARBA00023295"/>
    </source>
</evidence>
<dbReference type="FunFam" id="3.20.20.80:FF:000105">
    <property type="entry name" value="Glucan 1,3-beta-glucosidase"/>
    <property type="match status" value="1"/>
</dbReference>
<dbReference type="KEGG" id="yli:2906812"/>
<dbReference type="InterPro" id="IPR050732">
    <property type="entry name" value="Beta-glucan_modifiers"/>
</dbReference>
<protein>
    <recommendedName>
        <fullName evidence="11">glucan 1,3-beta-glucosidase</fullName>
        <ecNumber evidence="11">3.2.1.58</ecNumber>
    </recommendedName>
    <alternativeName>
        <fullName evidence="12">Exo-1,3-beta-glucanase</fullName>
    </alternativeName>
</protein>
<dbReference type="EMBL" id="CP017554">
    <property type="protein sequence ID" value="AOW01175.1"/>
    <property type="molecule type" value="Genomic_DNA"/>
</dbReference>
<dbReference type="EMBL" id="KZ858969">
    <property type="protein sequence ID" value="RDW27063.1"/>
    <property type="molecule type" value="Genomic_DNA"/>
</dbReference>
<evidence type="ECO:0000256" key="13">
    <source>
        <dbReference type="RuleBase" id="RU004335"/>
    </source>
</evidence>
<comment type="subcellular location">
    <subcellularLocation>
        <location evidence="1">Secreted</location>
        <location evidence="1">Cell wall</location>
    </subcellularLocation>
</comment>
<proteinExistence type="inferred from homology"/>
<dbReference type="RefSeq" id="XP_500465.1">
    <property type="nucleotide sequence ID" value="XM_500465.1"/>
</dbReference>
<dbReference type="GO" id="GO:0004338">
    <property type="term" value="F:glucan exo-1,3-beta-glucosidase activity"/>
    <property type="evidence" value="ECO:0007669"/>
    <property type="project" value="UniProtKB-EC"/>
</dbReference>
<dbReference type="GO" id="GO:0009986">
    <property type="term" value="C:cell surface"/>
    <property type="evidence" value="ECO:0007669"/>
    <property type="project" value="TreeGrafter"/>
</dbReference>
<evidence type="ECO:0000256" key="7">
    <source>
        <dbReference type="ARBA" id="ARBA00023180"/>
    </source>
</evidence>
<evidence type="ECO:0000313" key="18">
    <source>
        <dbReference type="Proteomes" id="UP000182444"/>
    </source>
</evidence>
<dbReference type="VEuPathDB" id="FungiDB:YALI1_B05024g"/>
<reference evidence="16 18" key="1">
    <citation type="journal article" date="2016" name="PLoS ONE">
        <title>Sequence Assembly of Yarrowia lipolytica Strain W29/CLIB89 Shows Transposable Element Diversity.</title>
        <authorList>
            <person name="Magnan C."/>
            <person name="Yu J."/>
            <person name="Chang I."/>
            <person name="Jahn E."/>
            <person name="Kanomata Y."/>
            <person name="Wu J."/>
            <person name="Zeller M."/>
            <person name="Oakes M."/>
            <person name="Baldi P."/>
            <person name="Sandmeyer S."/>
        </authorList>
    </citation>
    <scope>NUCLEOTIDE SEQUENCE [LARGE SCALE GENOMIC DNA]</scope>
    <source>
        <strain evidence="16">CLIB89</strain>
        <strain evidence="18">CLIB89(W29)</strain>
    </source>
</reference>
<dbReference type="PANTHER" id="PTHR16631">
    <property type="entry name" value="GLUCAN 1,3-BETA-GLUCOSIDASE"/>
    <property type="match status" value="1"/>
</dbReference>
<evidence type="ECO:0000256" key="3">
    <source>
        <dbReference type="ARBA" id="ARBA00022512"/>
    </source>
</evidence>
<dbReference type="AlphaFoldDB" id="A0A1H6Q5Z1"/>
<dbReference type="GO" id="GO:0005576">
    <property type="term" value="C:extracellular region"/>
    <property type="evidence" value="ECO:0007669"/>
    <property type="project" value="EnsemblFungi"/>
</dbReference>
<evidence type="ECO:0000256" key="2">
    <source>
        <dbReference type="ARBA" id="ARBA00008773"/>
    </source>
</evidence>
<dbReference type="GO" id="GO:0031505">
    <property type="term" value="P:fungal-type cell wall organization"/>
    <property type="evidence" value="ECO:0007669"/>
    <property type="project" value="EnsemblFungi"/>
</dbReference>
<keyword evidence="8 14" id="KW-0326">Glycosidase</keyword>
<dbReference type="Gene3D" id="3.20.20.80">
    <property type="entry name" value="Glycosidases"/>
    <property type="match status" value="2"/>
</dbReference>
<keyword evidence="9" id="KW-0961">Cell wall biogenesis/degradation</keyword>
<dbReference type="PANTHER" id="PTHR16631:SF26">
    <property type="entry name" value="GLUCAN 1,3-BETA-GLUCOSIDASE"/>
    <property type="match status" value="1"/>
</dbReference>
<comment type="catalytic activity">
    <reaction evidence="10">
        <text>Successive hydrolysis of beta-D-glucose units from the non-reducing ends of (1-&gt;3)-beta-D-glucans, releasing alpha-glucose.</text>
        <dbReference type="EC" id="3.2.1.58"/>
    </reaction>
</comment>
<keyword evidence="4" id="KW-0964">Secreted</keyword>
<evidence type="ECO:0000256" key="11">
    <source>
        <dbReference type="ARBA" id="ARBA00038929"/>
    </source>
</evidence>
<evidence type="ECO:0000256" key="14">
    <source>
        <dbReference type="RuleBase" id="RU004336"/>
    </source>
</evidence>
<evidence type="ECO:0000313" key="16">
    <source>
        <dbReference type="EMBL" id="AOW01175.1"/>
    </source>
</evidence>
<dbReference type="GO" id="GO:0042973">
    <property type="term" value="F:glucan endo-1,3-beta-D-glucosidase activity"/>
    <property type="evidence" value="ECO:0007669"/>
    <property type="project" value="EnsemblFungi"/>
</dbReference>
<dbReference type="GO" id="GO:0005975">
    <property type="term" value="P:carbohydrate metabolic process"/>
    <property type="evidence" value="ECO:0007669"/>
    <property type="project" value="InterPro"/>
</dbReference>
<keyword evidence="6 14" id="KW-0378">Hydrolase</keyword>
<evidence type="ECO:0000313" key="17">
    <source>
        <dbReference type="EMBL" id="RDW27063.1"/>
    </source>
</evidence>
<name>A0A1H6Q5Z1_YARLL</name>
<keyword evidence="7" id="KW-0325">Glycoprotein</keyword>
<evidence type="ECO:0000256" key="10">
    <source>
        <dbReference type="ARBA" id="ARBA00036824"/>
    </source>
</evidence>
<dbReference type="PROSITE" id="PS00587">
    <property type="entry name" value="GLYCOSYL_HYDROL_F17"/>
    <property type="match status" value="1"/>
</dbReference>
<keyword evidence="3" id="KW-0134">Cell wall</keyword>
<sequence>MKFTFAAVTAALASSAMALGGLGVDLGVKRESDGECKNAGDYKADLEALKGLTDTIRIYAAGDCDALRELGPVAEAANFKLMIGVWPNDDNHFASEQFALKSYLPWLSKSTVPYITVGSEALYRKDMTPQQLADKINDIKNQLKGIKDKNGQTFDVPVGTVDSWNVIVDGYSSPAVKAADVVFANAFSYWQGQTMANASYSFFDDIMQALQTIQTTKGTTDIDFWVGETGWPTDGGAFGDSQPGVKQAAQFWQEGICAIRAWGINTLVFEAFDETWKPDTKGDNGEEVSGVEKYWGVYDSNLKPKFDTTCKFD</sequence>
<reference evidence="17 19" key="2">
    <citation type="submission" date="2018-07" db="EMBL/GenBank/DDBJ databases">
        <title>Draft Genome Assemblies for Five Robust Yarrowia lipolytica Strains Exhibiting High Lipid Production and Pentose Sugar Utilization and Sugar Alcohol Secretion from Undetoxified Lignocellulosic Biomass Hydrolysates.</title>
        <authorList>
            <consortium name="DOE Joint Genome Institute"/>
            <person name="Walker C."/>
            <person name="Ryu S."/>
            <person name="Na H."/>
            <person name="Zane M."/>
            <person name="LaButti K."/>
            <person name="Lipzen A."/>
            <person name="Haridas S."/>
            <person name="Barry K."/>
            <person name="Grigoriev I.V."/>
            <person name="Quarterman J."/>
            <person name="Slininger P."/>
            <person name="Dien B."/>
            <person name="Trinh C.T."/>
        </authorList>
    </citation>
    <scope>NUCLEOTIDE SEQUENCE [LARGE SCALE GENOMIC DNA]</scope>
    <source>
        <strain evidence="17 19">YB392</strain>
    </source>
</reference>
<feature type="chain" id="PRO_5036020543" description="glucan 1,3-beta-glucosidase" evidence="15">
    <location>
        <begin position="19"/>
        <end position="313"/>
    </location>
</feature>
<dbReference type="VEuPathDB" id="FungiDB:YALI0_B03564g"/>
<evidence type="ECO:0000256" key="12">
    <source>
        <dbReference type="ARBA" id="ARBA00041761"/>
    </source>
</evidence>